<dbReference type="Pfam" id="PF02458">
    <property type="entry name" value="Transferase"/>
    <property type="match status" value="1"/>
</dbReference>
<accession>A0AAN7M0F8</accession>
<evidence type="ECO:0000313" key="3">
    <source>
        <dbReference type="Proteomes" id="UP001346149"/>
    </source>
</evidence>
<organism evidence="2 3">
    <name type="scientific">Trapa natans</name>
    <name type="common">Water chestnut</name>
    <dbReference type="NCBI Taxonomy" id="22666"/>
    <lineage>
        <taxon>Eukaryota</taxon>
        <taxon>Viridiplantae</taxon>
        <taxon>Streptophyta</taxon>
        <taxon>Embryophyta</taxon>
        <taxon>Tracheophyta</taxon>
        <taxon>Spermatophyta</taxon>
        <taxon>Magnoliopsida</taxon>
        <taxon>eudicotyledons</taxon>
        <taxon>Gunneridae</taxon>
        <taxon>Pentapetalae</taxon>
        <taxon>rosids</taxon>
        <taxon>malvids</taxon>
        <taxon>Myrtales</taxon>
        <taxon>Lythraceae</taxon>
        <taxon>Trapa</taxon>
    </lineage>
</organism>
<dbReference type="InterPro" id="IPR023213">
    <property type="entry name" value="CAT-like_dom_sf"/>
</dbReference>
<dbReference type="EMBL" id="JAXQNO010000011">
    <property type="protein sequence ID" value="KAK4788755.1"/>
    <property type="molecule type" value="Genomic_DNA"/>
</dbReference>
<evidence type="ECO:0000313" key="2">
    <source>
        <dbReference type="EMBL" id="KAK4788755.1"/>
    </source>
</evidence>
<dbReference type="Proteomes" id="UP001346149">
    <property type="component" value="Unassembled WGS sequence"/>
</dbReference>
<dbReference type="PANTHER" id="PTHR31642">
    <property type="entry name" value="TRICHOTHECENE 3-O-ACETYLTRANSFERASE"/>
    <property type="match status" value="1"/>
</dbReference>
<name>A0AAN7M0F8_TRANT</name>
<keyword evidence="3" id="KW-1185">Reference proteome</keyword>
<dbReference type="PANTHER" id="PTHR31642:SF259">
    <property type="entry name" value="PROTEIN ECERIFERUM 2"/>
    <property type="match status" value="1"/>
</dbReference>
<dbReference type="InterPro" id="IPR050317">
    <property type="entry name" value="Plant_Fungal_Acyltransferase"/>
</dbReference>
<protein>
    <submittedName>
        <fullName evidence="2">Uncharacterized protein</fullName>
    </submittedName>
</protein>
<gene>
    <name evidence="2" type="ORF">SAY86_020074</name>
</gene>
<proteinExistence type="inferred from homology"/>
<reference evidence="2 3" key="1">
    <citation type="journal article" date="2023" name="Hortic Res">
        <title>Pangenome of water caltrop reveals structural variations and asymmetric subgenome divergence after allopolyploidization.</title>
        <authorList>
            <person name="Zhang X."/>
            <person name="Chen Y."/>
            <person name="Wang L."/>
            <person name="Yuan Y."/>
            <person name="Fang M."/>
            <person name="Shi L."/>
            <person name="Lu R."/>
            <person name="Comes H.P."/>
            <person name="Ma Y."/>
            <person name="Chen Y."/>
            <person name="Huang G."/>
            <person name="Zhou Y."/>
            <person name="Zheng Z."/>
            <person name="Qiu Y."/>
        </authorList>
    </citation>
    <scope>NUCLEOTIDE SEQUENCE [LARGE SCALE GENOMIC DNA]</scope>
    <source>
        <strain evidence="2">F231</strain>
    </source>
</reference>
<comment type="caution">
    <text evidence="2">The sequence shown here is derived from an EMBL/GenBank/DDBJ whole genome shotgun (WGS) entry which is preliminary data.</text>
</comment>
<comment type="similarity">
    <text evidence="1">Belongs to the plant acyltransferase family.</text>
</comment>
<dbReference type="GO" id="GO:0016747">
    <property type="term" value="F:acyltransferase activity, transferring groups other than amino-acyl groups"/>
    <property type="evidence" value="ECO:0007669"/>
    <property type="project" value="TreeGrafter"/>
</dbReference>
<dbReference type="Gene3D" id="3.30.559.10">
    <property type="entry name" value="Chloramphenicol acetyltransferase-like domain"/>
    <property type="match status" value="2"/>
</dbReference>
<evidence type="ECO:0000256" key="1">
    <source>
        <dbReference type="ARBA" id="ARBA00009861"/>
    </source>
</evidence>
<dbReference type="AlphaFoldDB" id="A0AAN7M0F8"/>
<sequence>MVAASKLVHDLKLSSVVPAKIAGDNRARELTGLDLAVKLHYLRGVYFFHGTAEDVPLRIESLKEPMFRWLETSYPAAGRIRRAEDRVAGGGGRPFVKCNDGGVRIVEARSEKTVDEWLAMEDHANIDGKVLAYDQVLGPDLGFTPLVFVQFTWFKCGGMSVGLSWAHVLGDLFSASSFMNMWGRVMAGHASPSPNSTIDGAASTSRPPRSTAIVVSSLRQVEPVGDHWITTSNRTTMRTHTFHLTSHRVCRVLPPNGNRPSCFYVLSALLWKCISKIRGVDWPRAVTVVYSGSPYDRCYLPGNHMAVGTVEAGDSPVSVSDVAELASWMEKHTVSENQRIEEMAGRDGGGKPSDYTLYGANLTFVDLEYADIYGLELKGQKPAYASYTIHGVGDEGVILILPWKGVGVGKRGMNGWTITATLPGNEGLELQKEIKSNAAFI</sequence>